<sequence length="113" mass="11684">MATIASVTVGLVDQNGGGEFTITGVGLAKAVRVYFVDAASKAIPATRYTVVSDTKITGICPAFSAVGPARVNVTVGEFATAAQRVMSGLGMQSQSGDVNELYVGDQNFSMKKF</sequence>
<dbReference type="Proteomes" id="UP000366819">
    <property type="component" value="Unassembled WGS sequence"/>
</dbReference>
<protein>
    <recommendedName>
        <fullName evidence="1">IPT/TIG domain-containing protein</fullName>
    </recommendedName>
</protein>
<accession>A0A5E4W499</accession>
<keyword evidence="3" id="KW-1185">Reference proteome</keyword>
<dbReference type="Pfam" id="PF01833">
    <property type="entry name" value="TIG"/>
    <property type="match status" value="1"/>
</dbReference>
<dbReference type="InterPro" id="IPR002909">
    <property type="entry name" value="IPT_dom"/>
</dbReference>
<proteinExistence type="predicted"/>
<evidence type="ECO:0000259" key="1">
    <source>
        <dbReference type="Pfam" id="PF01833"/>
    </source>
</evidence>
<evidence type="ECO:0000313" key="2">
    <source>
        <dbReference type="EMBL" id="VVE18983.1"/>
    </source>
</evidence>
<evidence type="ECO:0000313" key="3">
    <source>
        <dbReference type="Proteomes" id="UP000366819"/>
    </source>
</evidence>
<dbReference type="EMBL" id="CABPSN010000004">
    <property type="protein sequence ID" value="VVE18983.1"/>
    <property type="molecule type" value="Genomic_DNA"/>
</dbReference>
<organism evidence="2 3">
    <name type="scientific">Pandoraea aquatica</name>
    <dbReference type="NCBI Taxonomy" id="2508290"/>
    <lineage>
        <taxon>Bacteria</taxon>
        <taxon>Pseudomonadati</taxon>
        <taxon>Pseudomonadota</taxon>
        <taxon>Betaproteobacteria</taxon>
        <taxon>Burkholderiales</taxon>
        <taxon>Burkholderiaceae</taxon>
        <taxon>Pandoraea</taxon>
    </lineage>
</organism>
<reference evidence="2 3" key="1">
    <citation type="submission" date="2019-08" db="EMBL/GenBank/DDBJ databases">
        <authorList>
            <person name="Peeters C."/>
        </authorList>
    </citation>
    <scope>NUCLEOTIDE SEQUENCE [LARGE SCALE GENOMIC DNA]</scope>
    <source>
        <strain evidence="2 3">LMG 31011</strain>
    </source>
</reference>
<dbReference type="Gene3D" id="2.60.40.10">
    <property type="entry name" value="Immunoglobulins"/>
    <property type="match status" value="1"/>
</dbReference>
<dbReference type="InterPro" id="IPR014756">
    <property type="entry name" value="Ig_E-set"/>
</dbReference>
<dbReference type="RefSeq" id="WP_150576604.1">
    <property type="nucleotide sequence ID" value="NZ_CABPSN010000004.1"/>
</dbReference>
<feature type="domain" description="IPT/TIG" evidence="1">
    <location>
        <begin position="14"/>
        <end position="77"/>
    </location>
</feature>
<dbReference type="AlphaFoldDB" id="A0A5E4W499"/>
<dbReference type="SUPFAM" id="SSF81296">
    <property type="entry name" value="E set domains"/>
    <property type="match status" value="1"/>
</dbReference>
<gene>
    <name evidence="2" type="ORF">PAQ31011_03048</name>
</gene>
<dbReference type="InterPro" id="IPR013783">
    <property type="entry name" value="Ig-like_fold"/>
</dbReference>
<dbReference type="OrthoDB" id="8943675at2"/>
<name>A0A5E4W499_9BURK</name>
<dbReference type="CDD" id="cd00102">
    <property type="entry name" value="IPT"/>
    <property type="match status" value="1"/>
</dbReference>